<dbReference type="EMBL" id="RJVU01001088">
    <property type="protein sequence ID" value="ROL55335.1"/>
    <property type="molecule type" value="Genomic_DNA"/>
</dbReference>
<gene>
    <name evidence="1" type="ORF">DPX16_22811</name>
</gene>
<proteinExistence type="predicted"/>
<keyword evidence="2" id="KW-1185">Reference proteome</keyword>
<name>A0A3N0ZA75_ANAGA</name>
<comment type="caution">
    <text evidence="1">The sequence shown here is derived from an EMBL/GenBank/DDBJ whole genome shotgun (WGS) entry which is preliminary data.</text>
</comment>
<organism evidence="1 2">
    <name type="scientific">Anabarilius grahami</name>
    <name type="common">Kanglang fish</name>
    <name type="synonym">Barilius grahami</name>
    <dbReference type="NCBI Taxonomy" id="495550"/>
    <lineage>
        <taxon>Eukaryota</taxon>
        <taxon>Metazoa</taxon>
        <taxon>Chordata</taxon>
        <taxon>Craniata</taxon>
        <taxon>Vertebrata</taxon>
        <taxon>Euteleostomi</taxon>
        <taxon>Actinopterygii</taxon>
        <taxon>Neopterygii</taxon>
        <taxon>Teleostei</taxon>
        <taxon>Ostariophysi</taxon>
        <taxon>Cypriniformes</taxon>
        <taxon>Xenocyprididae</taxon>
        <taxon>Xenocypridinae</taxon>
        <taxon>Xenocypridinae incertae sedis</taxon>
        <taxon>Anabarilius</taxon>
    </lineage>
</organism>
<reference evidence="1 2" key="1">
    <citation type="submission" date="2018-10" db="EMBL/GenBank/DDBJ databases">
        <title>Genome assembly for a Yunnan-Guizhou Plateau 3E fish, Anabarilius grahami (Regan), and its evolutionary and genetic applications.</title>
        <authorList>
            <person name="Jiang W."/>
        </authorList>
    </citation>
    <scope>NUCLEOTIDE SEQUENCE [LARGE SCALE GENOMIC DNA]</scope>
    <source>
        <strain evidence="1">AG-KIZ</strain>
        <tissue evidence="1">Muscle</tissue>
    </source>
</reference>
<accession>A0A3N0ZA75</accession>
<evidence type="ECO:0000313" key="1">
    <source>
        <dbReference type="EMBL" id="ROL55335.1"/>
    </source>
</evidence>
<sequence length="102" mass="11298">MGAQFQPLSGQRLLNQHVRDQLGECTLGPKRSGTVSECYALKHHVKEGEERLGPHLFAHDSKMLQVWYCASRAPLRILNLPFVLLHGAQDGLSAPSLPSRSI</sequence>
<evidence type="ECO:0000313" key="2">
    <source>
        <dbReference type="Proteomes" id="UP000281406"/>
    </source>
</evidence>
<dbReference type="Proteomes" id="UP000281406">
    <property type="component" value="Unassembled WGS sequence"/>
</dbReference>
<protein>
    <submittedName>
        <fullName evidence="1">Uncharacterized protein</fullName>
    </submittedName>
</protein>
<dbReference type="AlphaFoldDB" id="A0A3N0ZA75"/>